<dbReference type="GO" id="GO:0003677">
    <property type="term" value="F:DNA binding"/>
    <property type="evidence" value="ECO:0007669"/>
    <property type="project" value="UniProtKB-KW"/>
</dbReference>
<dbReference type="GO" id="GO:0003700">
    <property type="term" value="F:DNA-binding transcription factor activity"/>
    <property type="evidence" value="ECO:0007669"/>
    <property type="project" value="TreeGrafter"/>
</dbReference>
<dbReference type="GO" id="GO:0005829">
    <property type="term" value="C:cytosol"/>
    <property type="evidence" value="ECO:0007669"/>
    <property type="project" value="TreeGrafter"/>
</dbReference>
<dbReference type="Gene3D" id="1.10.260.40">
    <property type="entry name" value="lambda repressor-like DNA-binding domains"/>
    <property type="match status" value="1"/>
</dbReference>
<dbReference type="InterPro" id="IPR050807">
    <property type="entry name" value="TransReg_Diox_bact_type"/>
</dbReference>
<dbReference type="InterPro" id="IPR011051">
    <property type="entry name" value="RmlC_Cupin_sf"/>
</dbReference>
<evidence type="ECO:0000313" key="4">
    <source>
        <dbReference type="EMBL" id="RDD61017.1"/>
    </source>
</evidence>
<dbReference type="CDD" id="cd00093">
    <property type="entry name" value="HTH_XRE"/>
    <property type="match status" value="1"/>
</dbReference>
<dbReference type="Gene3D" id="2.60.120.10">
    <property type="entry name" value="Jelly Rolls"/>
    <property type="match status" value="1"/>
</dbReference>
<dbReference type="InterPro" id="IPR014710">
    <property type="entry name" value="RmlC-like_jellyroll"/>
</dbReference>
<dbReference type="Pfam" id="PF07883">
    <property type="entry name" value="Cupin_2"/>
    <property type="match status" value="1"/>
</dbReference>
<dbReference type="Pfam" id="PF01381">
    <property type="entry name" value="HTH_3"/>
    <property type="match status" value="1"/>
</dbReference>
<dbReference type="SUPFAM" id="SSF47413">
    <property type="entry name" value="lambda repressor-like DNA-binding domains"/>
    <property type="match status" value="1"/>
</dbReference>
<dbReference type="InterPro" id="IPR001387">
    <property type="entry name" value="Cro/C1-type_HTH"/>
</dbReference>
<feature type="domain" description="HTH cro/C1-type" evidence="3">
    <location>
        <begin position="56"/>
        <end position="110"/>
    </location>
</feature>
<keyword evidence="5" id="KW-1185">Reference proteome</keyword>
<dbReference type="AlphaFoldDB" id="A0A369TA14"/>
<keyword evidence="1" id="KW-0238">DNA-binding</keyword>
<dbReference type="PROSITE" id="PS50943">
    <property type="entry name" value="HTH_CROC1"/>
    <property type="match status" value="1"/>
</dbReference>
<dbReference type="SUPFAM" id="SSF51182">
    <property type="entry name" value="RmlC-like cupins"/>
    <property type="match status" value="1"/>
</dbReference>
<evidence type="ECO:0000259" key="3">
    <source>
        <dbReference type="PROSITE" id="PS50943"/>
    </source>
</evidence>
<dbReference type="SMART" id="SM00530">
    <property type="entry name" value="HTH_XRE"/>
    <property type="match status" value="1"/>
</dbReference>
<evidence type="ECO:0000256" key="1">
    <source>
        <dbReference type="ARBA" id="ARBA00023125"/>
    </source>
</evidence>
<reference evidence="4 5" key="1">
    <citation type="submission" date="2018-07" db="EMBL/GenBank/DDBJ databases">
        <title>Venubactetium sediminum gen. nov., sp. nov., isolated from a marine solar saltern.</title>
        <authorList>
            <person name="Wang S."/>
        </authorList>
    </citation>
    <scope>NUCLEOTIDE SEQUENCE [LARGE SCALE GENOMIC DNA]</scope>
    <source>
        <strain evidence="4 5">WD2A32</strain>
    </source>
</reference>
<organism evidence="4 5">
    <name type="scientific">Ferruginivarius sediminum</name>
    <dbReference type="NCBI Taxonomy" id="2661937"/>
    <lineage>
        <taxon>Bacteria</taxon>
        <taxon>Pseudomonadati</taxon>
        <taxon>Pseudomonadota</taxon>
        <taxon>Alphaproteobacteria</taxon>
        <taxon>Rhodospirillales</taxon>
        <taxon>Rhodospirillaceae</taxon>
        <taxon>Ferruginivarius</taxon>
    </lineage>
</organism>
<name>A0A369TA14_9PROT</name>
<comment type="caution">
    <text evidence="4">The sequence shown here is derived from an EMBL/GenBank/DDBJ whole genome shotgun (WGS) entry which is preliminary data.</text>
</comment>
<protein>
    <submittedName>
        <fullName evidence="4">Helix-turn-helix domain-containing protein</fullName>
    </submittedName>
</protein>
<dbReference type="CDD" id="cd02209">
    <property type="entry name" value="cupin_XRE_C"/>
    <property type="match status" value="1"/>
</dbReference>
<evidence type="ECO:0000313" key="5">
    <source>
        <dbReference type="Proteomes" id="UP000253941"/>
    </source>
</evidence>
<dbReference type="PANTHER" id="PTHR46797">
    <property type="entry name" value="HTH-TYPE TRANSCRIPTIONAL REGULATOR"/>
    <property type="match status" value="1"/>
</dbReference>
<feature type="region of interest" description="Disordered" evidence="2">
    <location>
        <begin position="1"/>
        <end position="46"/>
    </location>
</feature>
<proteinExistence type="predicted"/>
<gene>
    <name evidence="4" type="ORF">DRB17_14925</name>
</gene>
<dbReference type="InterPro" id="IPR010982">
    <property type="entry name" value="Lambda_DNA-bd_dom_sf"/>
</dbReference>
<dbReference type="PANTHER" id="PTHR46797:SF19">
    <property type="entry name" value="BLL2473 PROTEIN"/>
    <property type="match status" value="1"/>
</dbReference>
<dbReference type="InterPro" id="IPR013096">
    <property type="entry name" value="Cupin_2"/>
</dbReference>
<sequence length="233" mass="26007">MLRYGCPTRLSGRGRDVTEDVVSEVDSKNKRGARPAASEEPEARDNQLELAIGTQVRQFRQDLHMTVAEVAKMAGLSPGMLSKIENGMTSPSLATLRALSQALNVPVTAFFRKYEDQRDATFVSQGQGLLIERRGTRAGHEYRLLGHTIGKRINVEPYLITLSESSEIFPLFQHAGVEFVYVLEGEMDYRHGGQTFEMKPGDSLFFDSDVPHGPERLKKLPIRMLSLQARAAE</sequence>
<dbReference type="Proteomes" id="UP000253941">
    <property type="component" value="Unassembled WGS sequence"/>
</dbReference>
<accession>A0A369TA14</accession>
<dbReference type="EMBL" id="QPMH01000016">
    <property type="protein sequence ID" value="RDD61017.1"/>
    <property type="molecule type" value="Genomic_DNA"/>
</dbReference>
<evidence type="ECO:0000256" key="2">
    <source>
        <dbReference type="SAM" id="MobiDB-lite"/>
    </source>
</evidence>